<gene>
    <name evidence="2" type="ORF">UY3_14912</name>
</gene>
<reference evidence="3" key="1">
    <citation type="journal article" date="2013" name="Nat. Genet.">
        <title>The draft genomes of soft-shell turtle and green sea turtle yield insights into the development and evolution of the turtle-specific body plan.</title>
        <authorList>
            <person name="Wang Z."/>
            <person name="Pascual-Anaya J."/>
            <person name="Zadissa A."/>
            <person name="Li W."/>
            <person name="Niimura Y."/>
            <person name="Huang Z."/>
            <person name="Li C."/>
            <person name="White S."/>
            <person name="Xiong Z."/>
            <person name="Fang D."/>
            <person name="Wang B."/>
            <person name="Ming Y."/>
            <person name="Chen Y."/>
            <person name="Zheng Y."/>
            <person name="Kuraku S."/>
            <person name="Pignatelli M."/>
            <person name="Herrero J."/>
            <person name="Beal K."/>
            <person name="Nozawa M."/>
            <person name="Li Q."/>
            <person name="Wang J."/>
            <person name="Zhang H."/>
            <person name="Yu L."/>
            <person name="Shigenobu S."/>
            <person name="Wang J."/>
            <person name="Liu J."/>
            <person name="Flicek P."/>
            <person name="Searle S."/>
            <person name="Wang J."/>
            <person name="Kuratani S."/>
            <person name="Yin Y."/>
            <person name="Aken B."/>
            <person name="Zhang G."/>
            <person name="Irie N."/>
        </authorList>
    </citation>
    <scope>NUCLEOTIDE SEQUENCE [LARGE SCALE GENOMIC DNA]</scope>
</reference>
<organism evidence="2 3">
    <name type="scientific">Chelonia mydas</name>
    <name type="common">Green sea-turtle</name>
    <name type="synonym">Chelonia agassizi</name>
    <dbReference type="NCBI Taxonomy" id="8469"/>
    <lineage>
        <taxon>Eukaryota</taxon>
        <taxon>Metazoa</taxon>
        <taxon>Chordata</taxon>
        <taxon>Craniata</taxon>
        <taxon>Vertebrata</taxon>
        <taxon>Euteleostomi</taxon>
        <taxon>Archelosauria</taxon>
        <taxon>Testudinata</taxon>
        <taxon>Testudines</taxon>
        <taxon>Cryptodira</taxon>
        <taxon>Durocryptodira</taxon>
        <taxon>Americhelydia</taxon>
        <taxon>Chelonioidea</taxon>
        <taxon>Cheloniidae</taxon>
        <taxon>Chelonia</taxon>
    </lineage>
</organism>
<protein>
    <submittedName>
        <fullName evidence="2">Uncharacterized protein</fullName>
    </submittedName>
</protein>
<sequence>MLGSSVLMPEYGAAKRCRNLELRGVTERRRDHCRERDLLCDGDRCMDQCCELECWRDLEQCQDSISSAEGWSITGLPQDGTTPHGTRGLARRGSGGAAGLCQSSSVVPLPPLSLERYARINSALGFAPLTEAEV</sequence>
<keyword evidence="3" id="KW-1185">Reference proteome</keyword>
<evidence type="ECO:0000256" key="1">
    <source>
        <dbReference type="SAM" id="MobiDB-lite"/>
    </source>
</evidence>
<evidence type="ECO:0000313" key="2">
    <source>
        <dbReference type="EMBL" id="EMP28005.1"/>
    </source>
</evidence>
<proteinExistence type="predicted"/>
<evidence type="ECO:0000313" key="3">
    <source>
        <dbReference type="Proteomes" id="UP000031443"/>
    </source>
</evidence>
<feature type="region of interest" description="Disordered" evidence="1">
    <location>
        <begin position="72"/>
        <end position="102"/>
    </location>
</feature>
<dbReference type="AlphaFoldDB" id="M7AY44"/>
<accession>M7AY44</accession>
<dbReference type="Proteomes" id="UP000031443">
    <property type="component" value="Unassembled WGS sequence"/>
</dbReference>
<name>M7AY44_CHEMY</name>
<dbReference type="EMBL" id="KB565786">
    <property type="protein sequence ID" value="EMP28005.1"/>
    <property type="molecule type" value="Genomic_DNA"/>
</dbReference>